<dbReference type="Pfam" id="PF14743">
    <property type="entry name" value="DNA_ligase_OB_2"/>
    <property type="match status" value="1"/>
</dbReference>
<dbReference type="GO" id="GO:0006281">
    <property type="term" value="P:DNA repair"/>
    <property type="evidence" value="ECO:0007669"/>
    <property type="project" value="UniProtKB-KW"/>
</dbReference>
<dbReference type="AlphaFoldDB" id="A0A433QAC4"/>
<dbReference type="Proteomes" id="UP000274822">
    <property type="component" value="Unassembled WGS sequence"/>
</dbReference>
<evidence type="ECO:0000313" key="8">
    <source>
        <dbReference type="Proteomes" id="UP000274822"/>
    </source>
</evidence>
<dbReference type="InterPro" id="IPR012340">
    <property type="entry name" value="NA-bd_OB-fold"/>
</dbReference>
<keyword evidence="4" id="KW-0234">DNA repair</keyword>
<dbReference type="SUPFAM" id="SSF50249">
    <property type="entry name" value="Nucleic acid-binding proteins"/>
    <property type="match status" value="1"/>
</dbReference>
<evidence type="ECO:0000256" key="2">
    <source>
        <dbReference type="ARBA" id="ARBA00022705"/>
    </source>
</evidence>
<feature type="region of interest" description="Disordered" evidence="5">
    <location>
        <begin position="64"/>
        <end position="91"/>
    </location>
</feature>
<dbReference type="PANTHER" id="PTHR47810:SF1">
    <property type="entry name" value="DNA LIGASE B"/>
    <property type="match status" value="1"/>
</dbReference>
<dbReference type="PANTHER" id="PTHR47810">
    <property type="entry name" value="DNA LIGASE"/>
    <property type="match status" value="1"/>
</dbReference>
<keyword evidence="3" id="KW-0227">DNA damage</keyword>
<evidence type="ECO:0000256" key="3">
    <source>
        <dbReference type="ARBA" id="ARBA00022763"/>
    </source>
</evidence>
<proteinExistence type="predicted"/>
<sequence>MCMLFRFMGQVQMASGKLFKVASGMSDKERKHPPKLGAIVVYKCQELSKDGVPRFPIYLGVAADKTKPTDPDMTSKGGNQAGKPATGHNDD</sequence>
<keyword evidence="8" id="KW-1185">Reference proteome</keyword>
<comment type="caution">
    <text evidence="7">The sequence shown here is derived from an EMBL/GenBank/DDBJ whole genome shotgun (WGS) entry which is preliminary data.</text>
</comment>
<evidence type="ECO:0000256" key="5">
    <source>
        <dbReference type="SAM" id="MobiDB-lite"/>
    </source>
</evidence>
<dbReference type="EMBL" id="RBNJ01009801">
    <property type="protein sequence ID" value="RUS26737.1"/>
    <property type="molecule type" value="Genomic_DNA"/>
</dbReference>
<dbReference type="GO" id="GO:0016874">
    <property type="term" value="F:ligase activity"/>
    <property type="evidence" value="ECO:0007669"/>
    <property type="project" value="UniProtKB-KW"/>
</dbReference>
<evidence type="ECO:0000313" key="7">
    <source>
        <dbReference type="EMBL" id="RUS26737.1"/>
    </source>
</evidence>
<organism evidence="7 8">
    <name type="scientific">Jimgerdemannia flammicorona</name>
    <dbReference type="NCBI Taxonomy" id="994334"/>
    <lineage>
        <taxon>Eukaryota</taxon>
        <taxon>Fungi</taxon>
        <taxon>Fungi incertae sedis</taxon>
        <taxon>Mucoromycota</taxon>
        <taxon>Mucoromycotina</taxon>
        <taxon>Endogonomycetes</taxon>
        <taxon>Endogonales</taxon>
        <taxon>Endogonaceae</taxon>
        <taxon>Jimgerdemannia</taxon>
    </lineage>
</organism>
<evidence type="ECO:0000256" key="1">
    <source>
        <dbReference type="ARBA" id="ARBA00022598"/>
    </source>
</evidence>
<feature type="domain" description="DNA ligase OB-like" evidence="6">
    <location>
        <begin position="10"/>
        <end position="61"/>
    </location>
</feature>
<dbReference type="GO" id="GO:0006260">
    <property type="term" value="P:DNA replication"/>
    <property type="evidence" value="ECO:0007669"/>
    <property type="project" value="UniProtKB-KW"/>
</dbReference>
<dbReference type="InterPro" id="IPR050326">
    <property type="entry name" value="NAD_dep_DNA_ligaseB"/>
</dbReference>
<evidence type="ECO:0000256" key="4">
    <source>
        <dbReference type="ARBA" id="ARBA00023204"/>
    </source>
</evidence>
<gene>
    <name evidence="7" type="ORF">BC938DRAFT_484189</name>
</gene>
<dbReference type="Gene3D" id="2.40.50.140">
    <property type="entry name" value="Nucleic acid-binding proteins"/>
    <property type="match status" value="1"/>
</dbReference>
<name>A0A433QAC4_9FUNG</name>
<dbReference type="CDD" id="cd08041">
    <property type="entry name" value="OBF_kDNA_ligase_like"/>
    <property type="match status" value="1"/>
</dbReference>
<dbReference type="InterPro" id="IPR029319">
    <property type="entry name" value="DNA_ligase_OB"/>
</dbReference>
<evidence type="ECO:0000259" key="6">
    <source>
        <dbReference type="Pfam" id="PF14743"/>
    </source>
</evidence>
<reference evidence="7 8" key="1">
    <citation type="journal article" date="2018" name="New Phytol.">
        <title>Phylogenomics of Endogonaceae and evolution of mycorrhizas within Mucoromycota.</title>
        <authorList>
            <person name="Chang Y."/>
            <person name="Desiro A."/>
            <person name="Na H."/>
            <person name="Sandor L."/>
            <person name="Lipzen A."/>
            <person name="Clum A."/>
            <person name="Barry K."/>
            <person name="Grigoriev I.V."/>
            <person name="Martin F.M."/>
            <person name="Stajich J.E."/>
            <person name="Smith M.E."/>
            <person name="Bonito G."/>
            <person name="Spatafora J.W."/>
        </authorList>
    </citation>
    <scope>NUCLEOTIDE SEQUENCE [LARGE SCALE GENOMIC DNA]</scope>
    <source>
        <strain evidence="7 8">AD002</strain>
    </source>
</reference>
<keyword evidence="1 7" id="KW-0436">Ligase</keyword>
<protein>
    <submittedName>
        <fullName evidence="7">DNA ligase OB-like domain-containing protein</fullName>
    </submittedName>
</protein>
<accession>A0A433QAC4</accession>
<keyword evidence="2" id="KW-0235">DNA replication</keyword>